<name>A0A836A331_SHEEP</name>
<evidence type="ECO:0000313" key="1">
    <source>
        <dbReference type="EMBL" id="KAG5200451.1"/>
    </source>
</evidence>
<dbReference type="AlphaFoldDB" id="A0A836A331"/>
<reference evidence="1 2" key="1">
    <citation type="submission" date="2020-12" db="EMBL/GenBank/DDBJ databases">
        <title>De novo assembly of Tibetan sheep genome.</title>
        <authorList>
            <person name="Li X."/>
        </authorList>
    </citation>
    <scope>NUCLEOTIDE SEQUENCE [LARGE SCALE GENOMIC DNA]</scope>
    <source>
        <tissue evidence="1">Heart</tissue>
    </source>
</reference>
<evidence type="ECO:0000313" key="2">
    <source>
        <dbReference type="Proteomes" id="UP000664991"/>
    </source>
</evidence>
<dbReference type="EMBL" id="JAEMGP010000014">
    <property type="protein sequence ID" value="KAG5200451.1"/>
    <property type="molecule type" value="Genomic_DNA"/>
</dbReference>
<proteinExistence type="predicted"/>
<comment type="caution">
    <text evidence="1">The sequence shown here is derived from an EMBL/GenBank/DDBJ whole genome shotgun (WGS) entry which is preliminary data.</text>
</comment>
<sequence>MDPNCSCPTGDSSTGTQRCEEALELLGLDGRRLLQLRWLLHLQGLQMPLLQEELLLLLPCGLCQVCPGLCLQRGLGQVQLLRLMSGRACPSCQQSNHDKFMFFHTT</sequence>
<protein>
    <submittedName>
        <fullName evidence="1">Uncharacterized protein</fullName>
    </submittedName>
</protein>
<dbReference type="Proteomes" id="UP000664991">
    <property type="component" value="Chromosome 14"/>
</dbReference>
<organism evidence="1 2">
    <name type="scientific">Ovis aries</name>
    <name type="common">Sheep</name>
    <dbReference type="NCBI Taxonomy" id="9940"/>
    <lineage>
        <taxon>Eukaryota</taxon>
        <taxon>Metazoa</taxon>
        <taxon>Chordata</taxon>
        <taxon>Craniata</taxon>
        <taxon>Vertebrata</taxon>
        <taxon>Euteleostomi</taxon>
        <taxon>Mammalia</taxon>
        <taxon>Eutheria</taxon>
        <taxon>Laurasiatheria</taxon>
        <taxon>Artiodactyla</taxon>
        <taxon>Ruminantia</taxon>
        <taxon>Pecora</taxon>
        <taxon>Bovidae</taxon>
        <taxon>Caprinae</taxon>
        <taxon>Ovis</taxon>
    </lineage>
</organism>
<accession>A0A836A331</accession>
<gene>
    <name evidence="1" type="ORF">JEQ12_004985</name>
</gene>